<evidence type="ECO:0000313" key="1">
    <source>
        <dbReference type="EMBL" id="GFN90726.1"/>
    </source>
</evidence>
<dbReference type="Proteomes" id="UP000735302">
    <property type="component" value="Unassembled WGS sequence"/>
</dbReference>
<proteinExistence type="predicted"/>
<protein>
    <submittedName>
        <fullName evidence="1">Uncharacterized protein</fullName>
    </submittedName>
</protein>
<evidence type="ECO:0000313" key="2">
    <source>
        <dbReference type="Proteomes" id="UP000735302"/>
    </source>
</evidence>
<accession>A0AAV3Z883</accession>
<gene>
    <name evidence="1" type="ORF">PoB_001723200</name>
</gene>
<organism evidence="1 2">
    <name type="scientific">Plakobranchus ocellatus</name>
    <dbReference type="NCBI Taxonomy" id="259542"/>
    <lineage>
        <taxon>Eukaryota</taxon>
        <taxon>Metazoa</taxon>
        <taxon>Spiralia</taxon>
        <taxon>Lophotrochozoa</taxon>
        <taxon>Mollusca</taxon>
        <taxon>Gastropoda</taxon>
        <taxon>Heterobranchia</taxon>
        <taxon>Euthyneura</taxon>
        <taxon>Panpulmonata</taxon>
        <taxon>Sacoglossa</taxon>
        <taxon>Placobranchoidea</taxon>
        <taxon>Plakobranchidae</taxon>
        <taxon>Plakobranchus</taxon>
    </lineage>
</organism>
<name>A0AAV3Z883_9GAST</name>
<sequence length="101" mass="11689">MKVSIPIENSKKRRVLPRGVGYSKTLAAWLRNFRRSAALLIQQVAGFQVLHQARAPITGLEILGRVHYPPTNVPLIFQKKKKKKKKKRKKEKKIVFAFQEI</sequence>
<keyword evidence="2" id="KW-1185">Reference proteome</keyword>
<dbReference type="EMBL" id="BLXT01002056">
    <property type="protein sequence ID" value="GFN90726.1"/>
    <property type="molecule type" value="Genomic_DNA"/>
</dbReference>
<comment type="caution">
    <text evidence="1">The sequence shown here is derived from an EMBL/GenBank/DDBJ whole genome shotgun (WGS) entry which is preliminary data.</text>
</comment>
<reference evidence="1 2" key="1">
    <citation type="journal article" date="2021" name="Elife">
        <title>Chloroplast acquisition without the gene transfer in kleptoplastic sea slugs, Plakobranchus ocellatus.</title>
        <authorList>
            <person name="Maeda T."/>
            <person name="Takahashi S."/>
            <person name="Yoshida T."/>
            <person name="Shimamura S."/>
            <person name="Takaki Y."/>
            <person name="Nagai Y."/>
            <person name="Toyoda A."/>
            <person name="Suzuki Y."/>
            <person name="Arimoto A."/>
            <person name="Ishii H."/>
            <person name="Satoh N."/>
            <person name="Nishiyama T."/>
            <person name="Hasebe M."/>
            <person name="Maruyama T."/>
            <person name="Minagawa J."/>
            <person name="Obokata J."/>
            <person name="Shigenobu S."/>
        </authorList>
    </citation>
    <scope>NUCLEOTIDE SEQUENCE [LARGE SCALE GENOMIC DNA]</scope>
</reference>
<dbReference type="AlphaFoldDB" id="A0AAV3Z883"/>